<protein>
    <submittedName>
        <fullName evidence="1">Uncharacterized protein</fullName>
    </submittedName>
</protein>
<dbReference type="AlphaFoldDB" id="A0AAV2MH77"/>
<keyword evidence="2" id="KW-1185">Reference proteome</keyword>
<reference evidence="1 2" key="1">
    <citation type="submission" date="2024-04" db="EMBL/GenBank/DDBJ databases">
        <authorList>
            <person name="Waldvogel A.-M."/>
            <person name="Schoenle A."/>
        </authorList>
    </citation>
    <scope>NUCLEOTIDE SEQUENCE [LARGE SCALE GENOMIC DNA]</scope>
</reference>
<organism evidence="1 2">
    <name type="scientific">Knipowitschia caucasica</name>
    <name type="common">Caucasian dwarf goby</name>
    <name type="synonym">Pomatoschistus caucasicus</name>
    <dbReference type="NCBI Taxonomy" id="637954"/>
    <lineage>
        <taxon>Eukaryota</taxon>
        <taxon>Metazoa</taxon>
        <taxon>Chordata</taxon>
        <taxon>Craniata</taxon>
        <taxon>Vertebrata</taxon>
        <taxon>Euteleostomi</taxon>
        <taxon>Actinopterygii</taxon>
        <taxon>Neopterygii</taxon>
        <taxon>Teleostei</taxon>
        <taxon>Neoteleostei</taxon>
        <taxon>Acanthomorphata</taxon>
        <taxon>Gobiaria</taxon>
        <taxon>Gobiiformes</taxon>
        <taxon>Gobioidei</taxon>
        <taxon>Gobiidae</taxon>
        <taxon>Gobiinae</taxon>
        <taxon>Knipowitschia</taxon>
    </lineage>
</organism>
<gene>
    <name evidence="1" type="ORF">KC01_LOCUS39047</name>
</gene>
<evidence type="ECO:0000313" key="1">
    <source>
        <dbReference type="EMBL" id="CAL1612752.1"/>
    </source>
</evidence>
<sequence length="72" mass="7430">MSLTLQTGDEMWPQTPGAGLTHVAANLASGGVYNALLCNDSSPSSLTPSPLHWLLPLCNDPSPSALAPPPLH</sequence>
<evidence type="ECO:0000313" key="2">
    <source>
        <dbReference type="Proteomes" id="UP001497482"/>
    </source>
</evidence>
<proteinExistence type="predicted"/>
<accession>A0AAV2MH77</accession>
<dbReference type="EMBL" id="OZ035830">
    <property type="protein sequence ID" value="CAL1612752.1"/>
    <property type="molecule type" value="Genomic_DNA"/>
</dbReference>
<name>A0AAV2MH77_KNICA</name>
<dbReference type="Proteomes" id="UP001497482">
    <property type="component" value="Chromosome 8"/>
</dbReference>